<feature type="domain" description="ABC transmembrane type-1" evidence="8">
    <location>
        <begin position="89"/>
        <end position="297"/>
    </location>
</feature>
<evidence type="ECO:0000256" key="7">
    <source>
        <dbReference type="RuleBase" id="RU363032"/>
    </source>
</evidence>
<dbReference type="EMBL" id="FNQE01000002">
    <property type="protein sequence ID" value="SDY55063.1"/>
    <property type="molecule type" value="Genomic_DNA"/>
</dbReference>
<gene>
    <name evidence="9" type="ORF">SAMN05660462_00299</name>
</gene>
<dbReference type="Proteomes" id="UP000198625">
    <property type="component" value="Unassembled WGS sequence"/>
</dbReference>
<dbReference type="GO" id="GO:0055085">
    <property type="term" value="P:transmembrane transport"/>
    <property type="evidence" value="ECO:0007669"/>
    <property type="project" value="InterPro"/>
</dbReference>
<evidence type="ECO:0000256" key="2">
    <source>
        <dbReference type="ARBA" id="ARBA00022448"/>
    </source>
</evidence>
<dbReference type="InterPro" id="IPR000515">
    <property type="entry name" value="MetI-like"/>
</dbReference>
<dbReference type="InterPro" id="IPR035906">
    <property type="entry name" value="MetI-like_sf"/>
</dbReference>
<evidence type="ECO:0000259" key="8">
    <source>
        <dbReference type="PROSITE" id="PS50928"/>
    </source>
</evidence>
<keyword evidence="5 7" id="KW-1133">Transmembrane helix</keyword>
<feature type="transmembrane region" description="Helical" evidence="7">
    <location>
        <begin position="229"/>
        <end position="251"/>
    </location>
</feature>
<dbReference type="GO" id="GO:0005886">
    <property type="term" value="C:plasma membrane"/>
    <property type="evidence" value="ECO:0007669"/>
    <property type="project" value="UniProtKB-SubCell"/>
</dbReference>
<dbReference type="Pfam" id="PF00528">
    <property type="entry name" value="BPD_transp_1"/>
    <property type="match status" value="1"/>
</dbReference>
<feature type="transmembrane region" description="Helical" evidence="7">
    <location>
        <begin position="280"/>
        <end position="303"/>
    </location>
</feature>
<evidence type="ECO:0000256" key="1">
    <source>
        <dbReference type="ARBA" id="ARBA00004651"/>
    </source>
</evidence>
<dbReference type="PANTHER" id="PTHR30465:SF0">
    <property type="entry name" value="OLIGOPEPTIDE TRANSPORT SYSTEM PERMEASE PROTEIN APPB"/>
    <property type="match status" value="1"/>
</dbReference>
<keyword evidence="4 7" id="KW-0812">Transmembrane</keyword>
<feature type="transmembrane region" description="Helical" evidence="7">
    <location>
        <begin position="133"/>
        <end position="152"/>
    </location>
</feature>
<evidence type="ECO:0000313" key="10">
    <source>
        <dbReference type="Proteomes" id="UP000198625"/>
    </source>
</evidence>
<dbReference type="PROSITE" id="PS50928">
    <property type="entry name" value="ABC_TM1"/>
    <property type="match status" value="1"/>
</dbReference>
<evidence type="ECO:0000256" key="6">
    <source>
        <dbReference type="ARBA" id="ARBA00023136"/>
    </source>
</evidence>
<evidence type="ECO:0000256" key="5">
    <source>
        <dbReference type="ARBA" id="ARBA00022989"/>
    </source>
</evidence>
<dbReference type="AlphaFoldDB" id="A0A1H3KSC0"/>
<dbReference type="PANTHER" id="PTHR30465">
    <property type="entry name" value="INNER MEMBRANE ABC TRANSPORTER"/>
    <property type="match status" value="1"/>
</dbReference>
<sequence length="314" mass="35214">MTAEILKIISKRFFTNVLILLIILFLVIAITGIPTDFDIYSFNGEHKANMEIDEILQSIKNNFKIFFSGEAFKVMIQSETTVQLLAKTAKKSSAILFFGALLAIIIGIPKGIVDSRKRNRSGTIKLLQSLIPLSVPDILTITLVQLGAIYLFNNEISIFGLGPFPFLGDETFSHAIYPIISISILPAAYISRITANIIEDSFTKPYILAARGKGCSRFQIIKNHMMKSIVFGVLSGFPTVIGIMFSSLIIVERLFHFQGIGFYLIYFYTTQLIPPYEAGIGFTLFIVALAIFYYFIFMLFNALKDILMPQIKSH</sequence>
<keyword evidence="6 7" id="KW-0472">Membrane</keyword>
<comment type="similarity">
    <text evidence="7">Belongs to the binding-protein-dependent transport system permease family.</text>
</comment>
<dbReference type="STRING" id="415015.SAMN05660462_00299"/>
<evidence type="ECO:0000313" key="9">
    <source>
        <dbReference type="EMBL" id="SDY55063.1"/>
    </source>
</evidence>
<accession>A0A1H3KSC0</accession>
<feature type="transmembrane region" description="Helical" evidence="7">
    <location>
        <begin position="172"/>
        <end position="190"/>
    </location>
</feature>
<reference evidence="9 10" key="1">
    <citation type="submission" date="2016-10" db="EMBL/GenBank/DDBJ databases">
        <authorList>
            <person name="de Groot N.N."/>
        </authorList>
    </citation>
    <scope>NUCLEOTIDE SEQUENCE [LARGE SCALE GENOMIC DNA]</scope>
    <source>
        <strain evidence="9 10">DSM 21650</strain>
    </source>
</reference>
<keyword evidence="2 7" id="KW-0813">Transport</keyword>
<feature type="transmembrane region" description="Helical" evidence="7">
    <location>
        <begin position="12"/>
        <end position="33"/>
    </location>
</feature>
<protein>
    <submittedName>
        <fullName evidence="9">ABC-type dipeptide/oligopeptide/nickel transport system, permease component</fullName>
    </submittedName>
</protein>
<evidence type="ECO:0000256" key="4">
    <source>
        <dbReference type="ARBA" id="ARBA00022692"/>
    </source>
</evidence>
<dbReference type="Gene3D" id="1.10.3720.10">
    <property type="entry name" value="MetI-like"/>
    <property type="match status" value="1"/>
</dbReference>
<dbReference type="SUPFAM" id="SSF161098">
    <property type="entry name" value="MetI-like"/>
    <property type="match status" value="1"/>
</dbReference>
<dbReference type="RefSeq" id="WP_091726217.1">
    <property type="nucleotide sequence ID" value="NZ_FNQE01000002.1"/>
</dbReference>
<comment type="subcellular location">
    <subcellularLocation>
        <location evidence="1 7">Cell membrane</location>
        <topology evidence="1 7">Multi-pass membrane protein</topology>
    </subcellularLocation>
</comment>
<keyword evidence="10" id="KW-1185">Reference proteome</keyword>
<organism evidence="9 10">
    <name type="scientific">Proteiniborus ethanoligenes</name>
    <dbReference type="NCBI Taxonomy" id="415015"/>
    <lineage>
        <taxon>Bacteria</taxon>
        <taxon>Bacillati</taxon>
        <taxon>Bacillota</taxon>
        <taxon>Clostridia</taxon>
        <taxon>Eubacteriales</taxon>
        <taxon>Proteiniborus</taxon>
    </lineage>
</organism>
<keyword evidence="3" id="KW-1003">Cell membrane</keyword>
<evidence type="ECO:0000256" key="3">
    <source>
        <dbReference type="ARBA" id="ARBA00022475"/>
    </source>
</evidence>
<name>A0A1H3KSC0_9FIRM</name>
<proteinExistence type="inferred from homology"/>
<feature type="transmembrane region" description="Helical" evidence="7">
    <location>
        <begin position="94"/>
        <end position="113"/>
    </location>
</feature>
<dbReference type="OrthoDB" id="1952796at2"/>
<dbReference type="CDD" id="cd06261">
    <property type="entry name" value="TM_PBP2"/>
    <property type="match status" value="1"/>
</dbReference>